<dbReference type="SUPFAM" id="SSF53335">
    <property type="entry name" value="S-adenosyl-L-methionine-dependent methyltransferases"/>
    <property type="match status" value="1"/>
</dbReference>
<dbReference type="CDD" id="cd02440">
    <property type="entry name" value="AdoMet_MTases"/>
    <property type="match status" value="1"/>
</dbReference>
<evidence type="ECO:0000259" key="5">
    <source>
        <dbReference type="Pfam" id="PF00891"/>
    </source>
</evidence>
<evidence type="ECO:0000256" key="1">
    <source>
        <dbReference type="ARBA" id="ARBA00022603"/>
    </source>
</evidence>
<evidence type="ECO:0000256" key="2">
    <source>
        <dbReference type="ARBA" id="ARBA00022679"/>
    </source>
</evidence>
<dbReference type="InterPro" id="IPR001077">
    <property type="entry name" value="COMT_C"/>
</dbReference>
<keyword evidence="7" id="KW-0687">Ribonucleoprotein</keyword>
<keyword evidence="3" id="KW-0949">S-adenosyl-L-methionine</keyword>
<evidence type="ECO:0000259" key="6">
    <source>
        <dbReference type="Pfam" id="PF08100"/>
    </source>
</evidence>
<dbReference type="GO" id="GO:0005840">
    <property type="term" value="C:ribosome"/>
    <property type="evidence" value="ECO:0007669"/>
    <property type="project" value="UniProtKB-KW"/>
</dbReference>
<dbReference type="InterPro" id="IPR036388">
    <property type="entry name" value="WH-like_DNA-bd_sf"/>
</dbReference>
<dbReference type="InterPro" id="IPR029063">
    <property type="entry name" value="SAM-dependent_MTases_sf"/>
</dbReference>
<dbReference type="AlphaFoldDB" id="L0HD43"/>
<dbReference type="InterPro" id="IPR036390">
    <property type="entry name" value="WH_DNA-bd_sf"/>
</dbReference>
<dbReference type="GO" id="GO:0032259">
    <property type="term" value="P:methylation"/>
    <property type="evidence" value="ECO:0007669"/>
    <property type="project" value="UniProtKB-KW"/>
</dbReference>
<keyword evidence="2" id="KW-0808">Transferase</keyword>
<dbReference type="GO" id="GO:0008171">
    <property type="term" value="F:O-methyltransferase activity"/>
    <property type="evidence" value="ECO:0007669"/>
    <property type="project" value="InterPro"/>
</dbReference>
<feature type="region of interest" description="Disordered" evidence="4">
    <location>
        <begin position="343"/>
        <end position="363"/>
    </location>
</feature>
<dbReference type="RefSeq" id="WP_015284650.1">
    <property type="nucleotide sequence ID" value="NC_019943.1"/>
</dbReference>
<dbReference type="STRING" id="593750.Metfor_0626"/>
<reference evidence="7 8" key="2">
    <citation type="journal article" date="2014" name="Genome Announc.">
        <title>Complete Genome Sequence of Methanoregula formicica SMSPT, a Mesophilic Hydrogenotrophic Methanogen Isolated from a Methanogenic Upflow Anaerobic Sludge Blanket Reactor.</title>
        <authorList>
            <person name="Yamamoto K."/>
            <person name="Tamaki H."/>
            <person name="Cadillo-Quiroz H."/>
            <person name="Imachi H."/>
            <person name="Kyrpides N."/>
            <person name="Woyke T."/>
            <person name="Goodwin L."/>
            <person name="Zinder S.H."/>
            <person name="Kamagata Y."/>
            <person name="Liu W.T."/>
        </authorList>
    </citation>
    <scope>NUCLEOTIDE SEQUENCE [LARGE SCALE GENOMIC DNA]</scope>
    <source>
        <strain evidence="8">DSM 22288 / NBRC 105244 / SMSP</strain>
    </source>
</reference>
<sequence length="363" mass="39588">MNGKKPDLINIRIGEEISSIDNIIEGYKSYQVLRAALTLGLFDWLDEHGPALREDIGKALSINGMFTRSFFQTLIDLGFLSGKDDRFGNTDLATRLLVRGSPAYQGDWILNAADGNGQWDNLAETLALTAPKNTGFSEGPGPQFLRAAGERALRGEVQGITKILSTWDGFGNAETLLDIGGGHGLYAIAACQQNPRLHAVVFDKPHVVDLTQEFIRQYGMEDRITVMAGDIVTDDPGSGYDIVLISHLLYKFRADLPAIFKKVCNSLKPRGLFVSNHWFCGPVCGAGSSGVRELDRSIHSYGHPLCHPEDFASAMFMNGLVVTKRATIATNFGDSQVHVAEKVPEGQSPLPRQERSCGCSSCQ</sequence>
<dbReference type="InterPro" id="IPR016461">
    <property type="entry name" value="COMT-like"/>
</dbReference>
<dbReference type="PANTHER" id="PTHR43712">
    <property type="entry name" value="PUTATIVE (AFU_ORTHOLOGUE AFUA_4G14580)-RELATED"/>
    <property type="match status" value="1"/>
</dbReference>
<evidence type="ECO:0000313" key="8">
    <source>
        <dbReference type="Proteomes" id="UP000010824"/>
    </source>
</evidence>
<dbReference type="HOGENOM" id="CLU_005533_4_3_2"/>
<dbReference type="GeneID" id="14309299"/>
<name>L0HD43_METFS</name>
<keyword evidence="1 7" id="KW-0489">Methyltransferase</keyword>
<keyword evidence="7" id="KW-0689">Ribosomal protein</keyword>
<gene>
    <name evidence="7" type="ordered locus">Metfor_0626</name>
</gene>
<dbReference type="PROSITE" id="PS51683">
    <property type="entry name" value="SAM_OMT_II"/>
    <property type="match status" value="1"/>
</dbReference>
<dbReference type="eggNOG" id="arCOG03411">
    <property type="taxonomic scope" value="Archaea"/>
</dbReference>
<dbReference type="Gene3D" id="3.40.50.150">
    <property type="entry name" value="Vaccinia Virus protein VP39"/>
    <property type="match status" value="1"/>
</dbReference>
<dbReference type="OrthoDB" id="146767at2157"/>
<dbReference type="Proteomes" id="UP000010824">
    <property type="component" value="Chromosome"/>
</dbReference>
<dbReference type="InParanoid" id="L0HD43"/>
<evidence type="ECO:0000313" key="7">
    <source>
        <dbReference type="EMBL" id="AGB01686.1"/>
    </source>
</evidence>
<organism evidence="7 8">
    <name type="scientific">Methanoregula formicica (strain DSM 22288 / NBRC 105244 / SMSP)</name>
    <dbReference type="NCBI Taxonomy" id="593750"/>
    <lineage>
        <taxon>Archaea</taxon>
        <taxon>Methanobacteriati</taxon>
        <taxon>Methanobacteriota</taxon>
        <taxon>Stenosarchaea group</taxon>
        <taxon>Methanomicrobia</taxon>
        <taxon>Methanomicrobiales</taxon>
        <taxon>Methanoregulaceae</taxon>
        <taxon>Methanoregula</taxon>
    </lineage>
</organism>
<accession>L0HD43</accession>
<dbReference type="Pfam" id="PF00891">
    <property type="entry name" value="Methyltransf_2"/>
    <property type="match status" value="1"/>
</dbReference>
<dbReference type="Pfam" id="PF08100">
    <property type="entry name" value="Dimerisation"/>
    <property type="match status" value="1"/>
</dbReference>
<dbReference type="Gene3D" id="1.10.10.10">
    <property type="entry name" value="Winged helix-like DNA-binding domain superfamily/Winged helix DNA-binding domain"/>
    <property type="match status" value="1"/>
</dbReference>
<proteinExistence type="predicted"/>
<evidence type="ECO:0000256" key="3">
    <source>
        <dbReference type="ARBA" id="ARBA00022691"/>
    </source>
</evidence>
<keyword evidence="8" id="KW-1185">Reference proteome</keyword>
<protein>
    <submittedName>
        <fullName evidence="7">Ribosomal protein L11 methylase</fullName>
    </submittedName>
</protein>
<dbReference type="FunCoup" id="L0HD43">
    <property type="interactions" value="8"/>
</dbReference>
<feature type="domain" description="O-methyltransferase C-terminal" evidence="5">
    <location>
        <begin position="161"/>
        <end position="271"/>
    </location>
</feature>
<dbReference type="PANTHER" id="PTHR43712:SF2">
    <property type="entry name" value="O-METHYLTRANSFERASE CICE"/>
    <property type="match status" value="1"/>
</dbReference>
<dbReference type="EMBL" id="CP003167">
    <property type="protein sequence ID" value="AGB01686.1"/>
    <property type="molecule type" value="Genomic_DNA"/>
</dbReference>
<reference evidence="8" key="1">
    <citation type="submission" date="2011-12" db="EMBL/GenBank/DDBJ databases">
        <title>Complete sequence of Methanoregula formicicum SMSP.</title>
        <authorList>
            <person name="Lucas S."/>
            <person name="Han J."/>
            <person name="Lapidus A."/>
            <person name="Cheng J.-F."/>
            <person name="Goodwin L."/>
            <person name="Pitluck S."/>
            <person name="Peters L."/>
            <person name="Ovchinnikova G."/>
            <person name="Teshima H."/>
            <person name="Detter J.C."/>
            <person name="Han C."/>
            <person name="Tapia R."/>
            <person name="Land M."/>
            <person name="Hauser L."/>
            <person name="Kyrpides N."/>
            <person name="Ivanova N."/>
            <person name="Pagani I."/>
            <person name="Imachi H."/>
            <person name="Tamaki H."/>
            <person name="Sekiguchi Y."/>
            <person name="Kamagata Y."/>
            <person name="Cadillo-Quiroz H."/>
            <person name="Zinder S."/>
            <person name="Liu W.-T."/>
            <person name="Woyke T."/>
        </authorList>
    </citation>
    <scope>NUCLEOTIDE SEQUENCE [LARGE SCALE GENOMIC DNA]</scope>
    <source>
        <strain evidence="8">DSM 22288 / NBRC 105244 / SMSP</strain>
    </source>
</reference>
<feature type="domain" description="O-methyltransferase dimerisation" evidence="6">
    <location>
        <begin position="23"/>
        <end position="98"/>
    </location>
</feature>
<evidence type="ECO:0000256" key="4">
    <source>
        <dbReference type="SAM" id="MobiDB-lite"/>
    </source>
</evidence>
<dbReference type="InterPro" id="IPR012967">
    <property type="entry name" value="COMT_dimerisation"/>
</dbReference>
<dbReference type="SUPFAM" id="SSF46785">
    <property type="entry name" value="Winged helix' DNA-binding domain"/>
    <property type="match status" value="1"/>
</dbReference>
<dbReference type="KEGG" id="mfo:Metfor_0626"/>
<dbReference type="GO" id="GO:0046983">
    <property type="term" value="F:protein dimerization activity"/>
    <property type="evidence" value="ECO:0007669"/>
    <property type="project" value="InterPro"/>
</dbReference>